<name>A0AAN7SWV2_9EURO</name>
<proteinExistence type="predicted"/>
<feature type="compositionally biased region" description="Low complexity" evidence="1">
    <location>
        <begin position="150"/>
        <end position="163"/>
    </location>
</feature>
<evidence type="ECO:0000313" key="4">
    <source>
        <dbReference type="Proteomes" id="UP001309876"/>
    </source>
</evidence>
<evidence type="ECO:0000313" key="3">
    <source>
        <dbReference type="EMBL" id="KAK5082856.1"/>
    </source>
</evidence>
<feature type="compositionally biased region" description="Polar residues" evidence="1">
    <location>
        <begin position="1"/>
        <end position="16"/>
    </location>
</feature>
<reference evidence="3 4" key="1">
    <citation type="submission" date="2023-08" db="EMBL/GenBank/DDBJ databases">
        <title>Black Yeasts Isolated from many extreme environments.</title>
        <authorList>
            <person name="Coleine C."/>
            <person name="Stajich J.E."/>
            <person name="Selbmann L."/>
        </authorList>
    </citation>
    <scope>NUCLEOTIDE SEQUENCE [LARGE SCALE GENOMIC DNA]</scope>
    <source>
        <strain evidence="3 4">CCFEE 5910</strain>
    </source>
</reference>
<dbReference type="Proteomes" id="UP001309876">
    <property type="component" value="Unassembled WGS sequence"/>
</dbReference>
<comment type="caution">
    <text evidence="3">The sequence shown here is derived from an EMBL/GenBank/DDBJ whole genome shotgun (WGS) entry which is preliminary data.</text>
</comment>
<feature type="compositionally biased region" description="Low complexity" evidence="1">
    <location>
        <begin position="17"/>
        <end position="42"/>
    </location>
</feature>
<feature type="compositionally biased region" description="Polar residues" evidence="1">
    <location>
        <begin position="255"/>
        <end position="270"/>
    </location>
</feature>
<feature type="region of interest" description="Disordered" evidence="1">
    <location>
        <begin position="91"/>
        <end position="288"/>
    </location>
</feature>
<accession>A0AAN7SWV2</accession>
<feature type="compositionally biased region" description="Polar residues" evidence="1">
    <location>
        <begin position="236"/>
        <end position="248"/>
    </location>
</feature>
<organism evidence="3 4">
    <name type="scientific">Lithohypha guttulata</name>
    <dbReference type="NCBI Taxonomy" id="1690604"/>
    <lineage>
        <taxon>Eukaryota</taxon>
        <taxon>Fungi</taxon>
        <taxon>Dikarya</taxon>
        <taxon>Ascomycota</taxon>
        <taxon>Pezizomycotina</taxon>
        <taxon>Eurotiomycetes</taxon>
        <taxon>Chaetothyriomycetidae</taxon>
        <taxon>Chaetothyriales</taxon>
        <taxon>Trichomeriaceae</taxon>
        <taxon>Lithohypha</taxon>
    </lineage>
</organism>
<feature type="compositionally biased region" description="Polar residues" evidence="1">
    <location>
        <begin position="107"/>
        <end position="125"/>
    </location>
</feature>
<evidence type="ECO:0000259" key="2">
    <source>
        <dbReference type="Pfam" id="PF14475"/>
    </source>
</evidence>
<keyword evidence="4" id="KW-1185">Reference proteome</keyword>
<gene>
    <name evidence="3" type="ORF">LTR05_006737</name>
</gene>
<feature type="domain" description="Mso1 N-terminal" evidence="2">
    <location>
        <begin position="62"/>
        <end position="95"/>
    </location>
</feature>
<dbReference type="AlphaFoldDB" id="A0AAN7SWV2"/>
<evidence type="ECO:0000256" key="1">
    <source>
        <dbReference type="SAM" id="MobiDB-lite"/>
    </source>
</evidence>
<feature type="region of interest" description="Disordered" evidence="1">
    <location>
        <begin position="1"/>
        <end position="46"/>
    </location>
</feature>
<protein>
    <recommendedName>
        <fullName evidence="2">Mso1 N-terminal domain-containing protein</fullName>
    </recommendedName>
</protein>
<dbReference type="Pfam" id="PF14475">
    <property type="entry name" value="Mso1_Sec1_bdg"/>
    <property type="match status" value="1"/>
</dbReference>
<sequence>MASYLSSYFSGGTSSTPAPQYGQYQPQYQQYQQNPQQAQPGATWSSTFSSRIGAIKKVLARDNEEDDPDNEDCSHVSNVLRAYYTEKGRPFPEWLPPDPRKPVMTPAVQQPQHSQYGNMYPSQYGNSGGLPHSRGNSGGRGGGLSDLWDPSPVQAQPQAQVQSLRAPRPNAAALKSFDSSSSRQSEQDPYATQARPLPSQRVGSYQNIQPAPAATPASTGNPRDRLRARLQGSGSGRSSPATGPQSSYNGGGPNLSASQPWSNDSNSYDAHSSGLGNPAYQQRPGNYR</sequence>
<dbReference type="EMBL" id="JAVRRJ010000007">
    <property type="protein sequence ID" value="KAK5082856.1"/>
    <property type="molecule type" value="Genomic_DNA"/>
</dbReference>
<feature type="compositionally biased region" description="Polar residues" evidence="1">
    <location>
        <begin position="279"/>
        <end position="288"/>
    </location>
</feature>
<dbReference type="InterPro" id="IPR028095">
    <property type="entry name" value="Mso1_N_dom"/>
</dbReference>